<protein>
    <submittedName>
        <fullName evidence="8">DNA-binding transcriptional regulator, MerR family</fullName>
    </submittedName>
    <submittedName>
        <fullName evidence="7">Multidrug-efflux transporter 1 regulator</fullName>
    </submittedName>
</protein>
<dbReference type="InterPro" id="IPR009061">
    <property type="entry name" value="DNA-bd_dom_put_sf"/>
</dbReference>
<dbReference type="GO" id="GO:0003700">
    <property type="term" value="F:DNA-binding transcription factor activity"/>
    <property type="evidence" value="ECO:0007669"/>
    <property type="project" value="InterPro"/>
</dbReference>
<feature type="domain" description="HTH merR-type" evidence="6">
    <location>
        <begin position="4"/>
        <end position="74"/>
    </location>
</feature>
<organism evidence="8 10">
    <name type="scientific">Anaerotignum propionicum DSM 1682</name>
    <dbReference type="NCBI Taxonomy" id="991789"/>
    <lineage>
        <taxon>Bacteria</taxon>
        <taxon>Bacillati</taxon>
        <taxon>Bacillota</taxon>
        <taxon>Clostridia</taxon>
        <taxon>Lachnospirales</taxon>
        <taxon>Anaerotignaceae</taxon>
        <taxon>Anaerotignum</taxon>
    </lineage>
</organism>
<evidence type="ECO:0000256" key="5">
    <source>
        <dbReference type="SAM" id="Coils"/>
    </source>
</evidence>
<dbReference type="Proteomes" id="UP000068026">
    <property type="component" value="Chromosome"/>
</dbReference>
<dbReference type="PANTHER" id="PTHR30204:SF69">
    <property type="entry name" value="MERR-FAMILY TRANSCRIPTIONAL REGULATOR"/>
    <property type="match status" value="1"/>
</dbReference>
<evidence type="ECO:0000313" key="10">
    <source>
        <dbReference type="Proteomes" id="UP000184204"/>
    </source>
</evidence>
<dbReference type="CDD" id="cd01107">
    <property type="entry name" value="HTH_BmrR"/>
    <property type="match status" value="1"/>
</dbReference>
<keyword evidence="5" id="KW-0175">Coiled coil</keyword>
<evidence type="ECO:0000313" key="7">
    <source>
        <dbReference type="EMBL" id="AMJ41817.1"/>
    </source>
</evidence>
<reference evidence="8" key="3">
    <citation type="submission" date="2016-11" db="EMBL/GenBank/DDBJ databases">
        <authorList>
            <person name="Varghese N."/>
            <person name="Submissions S."/>
        </authorList>
    </citation>
    <scope>NUCLEOTIDE SEQUENCE</scope>
    <source>
        <strain evidence="8">DSM 1682</strain>
    </source>
</reference>
<dbReference type="SUPFAM" id="SSF46955">
    <property type="entry name" value="Putative DNA-binding domain"/>
    <property type="match status" value="1"/>
</dbReference>
<reference evidence="9" key="2">
    <citation type="submission" date="2016-01" db="EMBL/GenBank/DDBJ databases">
        <authorList>
            <person name="Poehlein A."/>
            <person name="Schlien K."/>
            <person name="Gottschalk G."/>
            <person name="Buckel W."/>
            <person name="Daniel R."/>
        </authorList>
    </citation>
    <scope>NUCLEOTIDE SEQUENCE [LARGE SCALE GENOMIC DNA]</scope>
    <source>
        <strain evidence="9">X2</strain>
    </source>
</reference>
<evidence type="ECO:0000313" key="9">
    <source>
        <dbReference type="Proteomes" id="UP000068026"/>
    </source>
</evidence>
<keyword evidence="4" id="KW-0804">Transcription</keyword>
<keyword evidence="3 8" id="KW-0238">DNA-binding</keyword>
<dbReference type="Gene3D" id="1.10.1660.10">
    <property type="match status" value="1"/>
</dbReference>
<evidence type="ECO:0000313" key="8">
    <source>
        <dbReference type="EMBL" id="SHF15574.1"/>
    </source>
</evidence>
<dbReference type="SMART" id="SM00422">
    <property type="entry name" value="HTH_MERR"/>
    <property type="match status" value="1"/>
</dbReference>
<dbReference type="EMBL" id="CP014223">
    <property type="protein sequence ID" value="AMJ41817.1"/>
    <property type="molecule type" value="Genomic_DNA"/>
</dbReference>
<dbReference type="Proteomes" id="UP000184204">
    <property type="component" value="Unassembled WGS sequence"/>
</dbReference>
<feature type="coiled-coil region" evidence="5">
    <location>
        <begin position="81"/>
        <end position="108"/>
    </location>
</feature>
<accession>A0A0X8VDP9</accession>
<evidence type="ECO:0000256" key="3">
    <source>
        <dbReference type="ARBA" id="ARBA00023125"/>
    </source>
</evidence>
<name>A0A0X8VDP9_ANAPI</name>
<sequence length="265" mass="32097">MKKKYTIGETAALLGISTQTLRYYDKICLLSPGFTDENTGYRYYYYQQFHFLDRIRYLQSFGMPLEDIRKIIHSGSVDLLLPYLRKKREDALQELKEMEERIKDIEWYIDYFTYMNKGENIDNLYKIQKEERYILSVPCYYKEQLAQMEIRLAAAKSKNEYTQTKFRRQYGYKIDLDALFKKEFYPREYFVYFRGKPDLDRTLYDVIPAGEYLCFQTQALSENWDINMLTKYFEHKPKPKLVLAMEFEDNLVDYADAQYEIQILL</sequence>
<dbReference type="EMBL" id="FQUA01000022">
    <property type="protein sequence ID" value="SHF15574.1"/>
    <property type="molecule type" value="Genomic_DNA"/>
</dbReference>
<evidence type="ECO:0000259" key="6">
    <source>
        <dbReference type="PROSITE" id="PS50937"/>
    </source>
</evidence>
<dbReference type="InterPro" id="IPR047057">
    <property type="entry name" value="MerR_fam"/>
</dbReference>
<dbReference type="GO" id="GO:0003677">
    <property type="term" value="F:DNA binding"/>
    <property type="evidence" value="ECO:0007669"/>
    <property type="project" value="UniProtKB-KW"/>
</dbReference>
<evidence type="ECO:0000256" key="1">
    <source>
        <dbReference type="ARBA" id="ARBA00022491"/>
    </source>
</evidence>
<evidence type="ECO:0000256" key="4">
    <source>
        <dbReference type="ARBA" id="ARBA00023163"/>
    </source>
</evidence>
<dbReference type="AlphaFoldDB" id="A0A0X8VDP9"/>
<reference evidence="10" key="4">
    <citation type="submission" date="2016-11" db="EMBL/GenBank/DDBJ databases">
        <authorList>
            <person name="Jaros S."/>
            <person name="Januszkiewicz K."/>
            <person name="Wedrychowicz H."/>
        </authorList>
    </citation>
    <scope>NUCLEOTIDE SEQUENCE [LARGE SCALE GENOMIC DNA]</scope>
    <source>
        <strain evidence="10">DSM 1682</strain>
    </source>
</reference>
<dbReference type="PANTHER" id="PTHR30204">
    <property type="entry name" value="REDOX-CYCLING DRUG-SENSING TRANSCRIPTIONAL ACTIVATOR SOXR"/>
    <property type="match status" value="1"/>
</dbReference>
<dbReference type="OrthoDB" id="9773308at2"/>
<dbReference type="InterPro" id="IPR000551">
    <property type="entry name" value="MerR-type_HTH_dom"/>
</dbReference>
<dbReference type="KEGG" id="cpro:CPRO_22390"/>
<evidence type="ECO:0000256" key="2">
    <source>
        <dbReference type="ARBA" id="ARBA00023015"/>
    </source>
</evidence>
<dbReference type="RefSeq" id="WP_066051654.1">
    <property type="nucleotide sequence ID" value="NZ_CP014223.1"/>
</dbReference>
<reference evidence="7 9" key="1">
    <citation type="journal article" date="2016" name="Genome Announc.">
        <title>Complete Genome Sequence of the Amino Acid-Fermenting Clostridium propionicum X2 (DSM 1682).</title>
        <authorList>
            <person name="Poehlein A."/>
            <person name="Schlien K."/>
            <person name="Chowdhury N.P."/>
            <person name="Gottschalk G."/>
            <person name="Buckel W."/>
            <person name="Daniel R."/>
        </authorList>
    </citation>
    <scope>NUCLEOTIDE SEQUENCE [LARGE SCALE GENOMIC DNA]</scope>
    <source>
        <strain evidence="7 9">X2</strain>
    </source>
</reference>
<proteinExistence type="predicted"/>
<keyword evidence="1" id="KW-0678">Repressor</keyword>
<gene>
    <name evidence="7" type="primary">bmrR_3</name>
    <name evidence="7" type="ORF">CPRO_22390</name>
    <name evidence="8" type="ORF">SAMN02745151_02960</name>
</gene>
<keyword evidence="9" id="KW-1185">Reference proteome</keyword>
<keyword evidence="2" id="KW-0805">Transcription regulation</keyword>
<dbReference type="PROSITE" id="PS50937">
    <property type="entry name" value="HTH_MERR_2"/>
    <property type="match status" value="1"/>
</dbReference>
<dbReference type="Pfam" id="PF13411">
    <property type="entry name" value="MerR_1"/>
    <property type="match status" value="1"/>
</dbReference>